<dbReference type="GeneID" id="35766935"/>
<sequence>MKRWLRIALIGIVMSALQLVFDLFLPNPSFQGILPPSPLLEAGNYPYLAFLVGWLVFSLMTAGYELIDLRLPGTKRYKTWVYLACELVVFILYLCEPLPHRLPVDYFLNSLKAVLIFMVQGALIEKLLATKRQHYQRKPFIYNRALVVYTLSMVIFRFFAYRGLDIYSLGNDNLTISLLWAAMLGLTMGGVFCVLQRYLRRQDKKGKNYQFTWGFFAPAVLAYHAFFALRYEIALVDVVSRAGVDIMAVFLATWIVLHWQIDELAGIKQKPTVSGEI</sequence>
<protein>
    <submittedName>
        <fullName evidence="3">Uncharacterized protein</fullName>
    </submittedName>
</protein>
<accession>A0A0X8FFQ2</accession>
<dbReference type="Proteomes" id="UP001069145">
    <property type="component" value="Unassembled WGS sequence"/>
</dbReference>
<dbReference type="EMBL" id="CP065662">
    <property type="protein sequence ID" value="QPS01943.1"/>
    <property type="molecule type" value="Genomic_DNA"/>
</dbReference>
<evidence type="ECO:0000313" key="3">
    <source>
        <dbReference type="EMBL" id="QPS01943.1"/>
    </source>
</evidence>
<feature type="transmembrane region" description="Helical" evidence="1">
    <location>
        <begin position="7"/>
        <end position="25"/>
    </location>
</feature>
<evidence type="ECO:0000313" key="5">
    <source>
        <dbReference type="Proteomes" id="UP001069145"/>
    </source>
</evidence>
<feature type="transmembrane region" description="Helical" evidence="1">
    <location>
        <begin position="242"/>
        <end position="261"/>
    </location>
</feature>
<keyword evidence="1" id="KW-0472">Membrane</keyword>
<dbReference type="EMBL" id="JAOTML010000002">
    <property type="protein sequence ID" value="MCY3052841.1"/>
    <property type="molecule type" value="Genomic_DNA"/>
</dbReference>
<dbReference type="AlphaFoldDB" id="A0A0X8FFQ2"/>
<feature type="transmembrane region" description="Helical" evidence="1">
    <location>
        <begin position="179"/>
        <end position="199"/>
    </location>
</feature>
<feature type="transmembrane region" description="Helical" evidence="1">
    <location>
        <begin position="106"/>
        <end position="129"/>
    </location>
</feature>
<evidence type="ECO:0000313" key="4">
    <source>
        <dbReference type="Proteomes" id="UP000594771"/>
    </source>
</evidence>
<feature type="transmembrane region" description="Helical" evidence="1">
    <location>
        <begin position="141"/>
        <end position="159"/>
    </location>
</feature>
<feature type="transmembrane region" description="Helical" evidence="1">
    <location>
        <begin position="211"/>
        <end position="230"/>
    </location>
</feature>
<dbReference type="OrthoDB" id="2134357at2"/>
<dbReference type="KEGG" id="aun:AWM73_07630"/>
<reference evidence="3 4" key="1">
    <citation type="submission" date="2020-12" db="EMBL/GenBank/DDBJ databases">
        <title>FDA dAtabase for Regulatory Grade micrObial Sequences (FDA-ARGOS): Supporting development and validation of Infectious Disease Dx tests.</title>
        <authorList>
            <person name="Sproer C."/>
            <person name="Gronow S."/>
            <person name="Severitt S."/>
            <person name="Schroder I."/>
            <person name="Tallon L."/>
            <person name="Sadzewicz L."/>
            <person name="Zhao X."/>
            <person name="Boylan J."/>
            <person name="Ott S."/>
            <person name="Bowen H."/>
            <person name="Vavikolanu K."/>
            <person name="Mehta A."/>
            <person name="Aluvathingal J."/>
            <person name="Nadendla S."/>
            <person name="Lowell S."/>
            <person name="Myers T."/>
            <person name="Yan Y."/>
            <person name="Sichtig H."/>
        </authorList>
    </citation>
    <scope>NUCLEOTIDE SEQUENCE [LARGE SCALE GENOMIC DNA]</scope>
    <source>
        <strain evidence="3 4">FDAARGOS_911</strain>
    </source>
</reference>
<reference evidence="2" key="2">
    <citation type="submission" date="2022-09" db="EMBL/GenBank/DDBJ databases">
        <title>Aerococcus urinae taxonomy study.</title>
        <authorList>
            <person name="Christensen J."/>
            <person name="Senneby E."/>
        </authorList>
    </citation>
    <scope>NUCLEOTIDE SEQUENCE</scope>
    <source>
        <strain evidence="2">NLD-066-U95</strain>
    </source>
</reference>
<dbReference type="RefSeq" id="WP_060778781.1">
    <property type="nucleotide sequence ID" value="NZ_CAJHLF010000004.1"/>
</dbReference>
<name>A0A0X8FFQ2_9LACT</name>
<evidence type="ECO:0000313" key="2">
    <source>
        <dbReference type="EMBL" id="MCY3052841.1"/>
    </source>
</evidence>
<dbReference type="Proteomes" id="UP000594771">
    <property type="component" value="Chromosome"/>
</dbReference>
<keyword evidence="5" id="KW-1185">Reference proteome</keyword>
<organism evidence="3 4">
    <name type="scientific">Aerococcus urinae</name>
    <dbReference type="NCBI Taxonomy" id="1376"/>
    <lineage>
        <taxon>Bacteria</taxon>
        <taxon>Bacillati</taxon>
        <taxon>Bacillota</taxon>
        <taxon>Bacilli</taxon>
        <taxon>Lactobacillales</taxon>
        <taxon>Aerococcaceae</taxon>
        <taxon>Aerococcus</taxon>
    </lineage>
</organism>
<evidence type="ECO:0000256" key="1">
    <source>
        <dbReference type="SAM" id="Phobius"/>
    </source>
</evidence>
<keyword evidence="1" id="KW-0812">Transmembrane</keyword>
<feature type="transmembrane region" description="Helical" evidence="1">
    <location>
        <begin position="79"/>
        <end position="94"/>
    </location>
</feature>
<gene>
    <name evidence="3" type="ORF">I6G68_02385</name>
    <name evidence="2" type="ORF">ODY43_02470</name>
</gene>
<keyword evidence="1" id="KW-1133">Transmembrane helix</keyword>
<feature type="transmembrane region" description="Helical" evidence="1">
    <location>
        <begin position="45"/>
        <end position="67"/>
    </location>
</feature>
<proteinExistence type="predicted"/>